<dbReference type="VEuPathDB" id="FungiDB:AeMF1_016443"/>
<organism evidence="1 2">
    <name type="scientific">Aphanomyces euteiches</name>
    <dbReference type="NCBI Taxonomy" id="100861"/>
    <lineage>
        <taxon>Eukaryota</taxon>
        <taxon>Sar</taxon>
        <taxon>Stramenopiles</taxon>
        <taxon>Oomycota</taxon>
        <taxon>Saprolegniomycetes</taxon>
        <taxon>Saprolegniales</taxon>
        <taxon>Verrucalvaceae</taxon>
        <taxon>Aphanomyces</taxon>
    </lineage>
</organism>
<dbReference type="EMBL" id="VJMJ01000184">
    <property type="protein sequence ID" value="KAF0727950.1"/>
    <property type="molecule type" value="Genomic_DNA"/>
</dbReference>
<sequence length="213" mass="23881">MVKRSDLFRKRALSMVSFGIHHIAETNPGVFRASGGMELFTIDAAGNASLRDPDLCFAKIGGHKPTLIAEVEERHRSVLSLDQWWRGYFHTPGVRLVLGFKLYPAQLNGNVAALVLQYGYTSGNQVEIMDAVSFGMRDVEPQGIPHDIWSRIRFLPHPTRAQMESCLDPWTPDDHGFLTLPRAECLHGAPADVLNSSVEDFRLPLFKILVHYS</sequence>
<gene>
    <name evidence="1" type="ORF">Ae201684_014062</name>
</gene>
<dbReference type="AlphaFoldDB" id="A0A6G0WL04"/>
<evidence type="ECO:0000313" key="1">
    <source>
        <dbReference type="EMBL" id="KAF0727950.1"/>
    </source>
</evidence>
<accession>A0A6G0WL04</accession>
<keyword evidence="2" id="KW-1185">Reference proteome</keyword>
<protein>
    <submittedName>
        <fullName evidence="1">Uncharacterized protein</fullName>
    </submittedName>
</protein>
<reference evidence="1 2" key="1">
    <citation type="submission" date="2019-07" db="EMBL/GenBank/DDBJ databases">
        <title>Genomics analysis of Aphanomyces spp. identifies a new class of oomycete effector associated with host adaptation.</title>
        <authorList>
            <person name="Gaulin E."/>
        </authorList>
    </citation>
    <scope>NUCLEOTIDE SEQUENCE [LARGE SCALE GENOMIC DNA]</scope>
    <source>
        <strain evidence="1 2">ATCC 201684</strain>
    </source>
</reference>
<proteinExistence type="predicted"/>
<dbReference type="Proteomes" id="UP000481153">
    <property type="component" value="Unassembled WGS sequence"/>
</dbReference>
<evidence type="ECO:0000313" key="2">
    <source>
        <dbReference type="Proteomes" id="UP000481153"/>
    </source>
</evidence>
<comment type="caution">
    <text evidence="1">The sequence shown here is derived from an EMBL/GenBank/DDBJ whole genome shotgun (WGS) entry which is preliminary data.</text>
</comment>
<name>A0A6G0WL04_9STRA</name>